<dbReference type="VEuPathDB" id="FungiDB:ZTRI_14.31"/>
<dbReference type="InParanoid" id="F9XQL0"/>
<evidence type="ECO:0000313" key="2">
    <source>
        <dbReference type="EMBL" id="EGP82473.1"/>
    </source>
</evidence>
<protein>
    <submittedName>
        <fullName evidence="2">Uncharacterized protein</fullName>
    </submittedName>
</protein>
<name>F9XQL0_ZYMTI</name>
<sequence>MNSIIIGALLFLSLLPALHILCPVILLSVVLLADDGPCSWTRIANIVTVENSRPTSDVVCIWHLQKTCPDHLGWHTWYSRLSPDRRFSAPQDLVDWTDQYLLKLLRLDTAIAETTPTTQHILSTDWESREGIRSDPSALRRLCSWLYFFPAPTPLQTAYEIEATIKNITTFLRPHVLDVATAWNDFPWQTLSKELSHPSAQPDAPPTASSSSIVFYLRQVAELPSRWHPDHRRRLLSLRANTIAAHARLAALTAFQAHAHAHSRAASDALGFLNTYDQIMAHHTALGRQRLNEVGNKAEYFLMITRTVLPRLDVLVHELQGVSQAGRSECRESLQGWSRAEEREDVGDEDDGVPAVRRDGQGGDGPKGLLAPYWKVKEAVWRWAGARLDGARCPGVVAWGHLLRSEREAGRRRRQLGRGIETADTHGCRGAVGED</sequence>
<dbReference type="EMBL" id="CM001209">
    <property type="protein sequence ID" value="EGP82473.1"/>
    <property type="molecule type" value="Genomic_DNA"/>
</dbReference>
<organism evidence="2 3">
    <name type="scientific">Zymoseptoria tritici (strain CBS 115943 / IPO323)</name>
    <name type="common">Speckled leaf blotch fungus</name>
    <name type="synonym">Septoria tritici</name>
    <dbReference type="NCBI Taxonomy" id="336722"/>
    <lineage>
        <taxon>Eukaryota</taxon>
        <taxon>Fungi</taxon>
        <taxon>Dikarya</taxon>
        <taxon>Ascomycota</taxon>
        <taxon>Pezizomycotina</taxon>
        <taxon>Dothideomycetes</taxon>
        <taxon>Dothideomycetidae</taxon>
        <taxon>Mycosphaerellales</taxon>
        <taxon>Mycosphaerellaceae</taxon>
        <taxon>Zymoseptoria</taxon>
    </lineage>
</organism>
<proteinExistence type="predicted"/>
<keyword evidence="3" id="KW-1185">Reference proteome</keyword>
<dbReference type="KEGG" id="ztr:MYCGRDRAFT_97554"/>
<dbReference type="AlphaFoldDB" id="F9XQL0"/>
<dbReference type="GeneID" id="13400547"/>
<reference evidence="2 3" key="1">
    <citation type="journal article" date="2011" name="PLoS Genet.">
        <title>Finished genome of the fungal wheat pathogen Mycosphaerella graminicola reveals dispensome structure, chromosome plasticity, and stealth pathogenesis.</title>
        <authorList>
            <person name="Goodwin S.B."/>
            <person name="Ben M'barek S."/>
            <person name="Dhillon B."/>
            <person name="Wittenberg A.H.J."/>
            <person name="Crane C.F."/>
            <person name="Hane J.K."/>
            <person name="Foster A.J."/>
            <person name="Van der Lee T.A.J."/>
            <person name="Grimwood J."/>
            <person name="Aerts A."/>
            <person name="Antoniw J."/>
            <person name="Bailey A."/>
            <person name="Bluhm B."/>
            <person name="Bowler J."/>
            <person name="Bristow J."/>
            <person name="van der Burgt A."/>
            <person name="Canto-Canche B."/>
            <person name="Churchill A.C.L."/>
            <person name="Conde-Ferraez L."/>
            <person name="Cools H.J."/>
            <person name="Coutinho P.M."/>
            <person name="Csukai M."/>
            <person name="Dehal P."/>
            <person name="De Wit P."/>
            <person name="Donzelli B."/>
            <person name="van de Geest H.C."/>
            <person name="van Ham R.C.H.J."/>
            <person name="Hammond-Kosack K.E."/>
            <person name="Henrissat B."/>
            <person name="Kilian A."/>
            <person name="Kobayashi A.K."/>
            <person name="Koopmann E."/>
            <person name="Kourmpetis Y."/>
            <person name="Kuzniar A."/>
            <person name="Lindquist E."/>
            <person name="Lombard V."/>
            <person name="Maliepaard C."/>
            <person name="Martins N."/>
            <person name="Mehrabi R."/>
            <person name="Nap J.P.H."/>
            <person name="Ponomarenko A."/>
            <person name="Rudd J.J."/>
            <person name="Salamov A."/>
            <person name="Schmutz J."/>
            <person name="Schouten H.J."/>
            <person name="Shapiro H."/>
            <person name="Stergiopoulos I."/>
            <person name="Torriani S.F.F."/>
            <person name="Tu H."/>
            <person name="de Vries R.P."/>
            <person name="Waalwijk C."/>
            <person name="Ware S.B."/>
            <person name="Wiebenga A."/>
            <person name="Zwiers L.-H."/>
            <person name="Oliver R.P."/>
            <person name="Grigoriev I.V."/>
            <person name="Kema G.H.J."/>
        </authorList>
    </citation>
    <scope>NUCLEOTIDE SEQUENCE [LARGE SCALE GENOMIC DNA]</scope>
    <source>
        <strain evidence="3">CBS 115943 / IPO323</strain>
    </source>
</reference>
<dbReference type="RefSeq" id="XP_003847497.1">
    <property type="nucleotide sequence ID" value="XM_003847449.1"/>
</dbReference>
<feature type="compositionally biased region" description="Acidic residues" evidence="1">
    <location>
        <begin position="343"/>
        <end position="352"/>
    </location>
</feature>
<evidence type="ECO:0000313" key="3">
    <source>
        <dbReference type="Proteomes" id="UP000008062"/>
    </source>
</evidence>
<feature type="region of interest" description="Disordered" evidence="1">
    <location>
        <begin position="330"/>
        <end position="364"/>
    </location>
</feature>
<dbReference type="HOGENOM" id="CLU_630397_0_0_1"/>
<dbReference type="Proteomes" id="UP000008062">
    <property type="component" value="Chromosome 14"/>
</dbReference>
<gene>
    <name evidence="2" type="ORF">MYCGRDRAFT_97554</name>
</gene>
<evidence type="ECO:0000256" key="1">
    <source>
        <dbReference type="SAM" id="MobiDB-lite"/>
    </source>
</evidence>
<dbReference type="OrthoDB" id="10296940at2759"/>
<accession>F9XQL0</accession>